<feature type="compositionally biased region" description="Basic and acidic residues" evidence="1">
    <location>
        <begin position="30"/>
        <end position="45"/>
    </location>
</feature>
<sequence length="45" mass="5145">MGGRDERLLQQLRTPDRHQPGRIGSSGPRSTDRCRGLSSRPERDR</sequence>
<reference evidence="2" key="1">
    <citation type="submission" date="2020-02" db="EMBL/GenBank/DDBJ databases">
        <authorList>
            <person name="Meier V. D."/>
        </authorList>
    </citation>
    <scope>NUCLEOTIDE SEQUENCE</scope>
    <source>
        <strain evidence="2">AVDCRST_MAG20</strain>
    </source>
</reference>
<evidence type="ECO:0000313" key="2">
    <source>
        <dbReference type="EMBL" id="CAA9230053.1"/>
    </source>
</evidence>
<organism evidence="2">
    <name type="scientific">uncultured Acidimicrobiales bacterium</name>
    <dbReference type="NCBI Taxonomy" id="310071"/>
    <lineage>
        <taxon>Bacteria</taxon>
        <taxon>Bacillati</taxon>
        <taxon>Actinomycetota</taxon>
        <taxon>Acidimicrobiia</taxon>
        <taxon>Acidimicrobiales</taxon>
        <taxon>environmental samples</taxon>
    </lineage>
</organism>
<accession>A0A6J4HPG4</accession>
<feature type="compositionally biased region" description="Basic and acidic residues" evidence="1">
    <location>
        <begin position="1"/>
        <end position="19"/>
    </location>
</feature>
<feature type="region of interest" description="Disordered" evidence="1">
    <location>
        <begin position="1"/>
        <end position="45"/>
    </location>
</feature>
<name>A0A6J4HPG4_9ACTN</name>
<dbReference type="EMBL" id="CADCSY010000046">
    <property type="protein sequence ID" value="CAA9230053.1"/>
    <property type="molecule type" value="Genomic_DNA"/>
</dbReference>
<dbReference type="AlphaFoldDB" id="A0A6J4HPG4"/>
<protein>
    <submittedName>
        <fullName evidence="2">Uncharacterized protein</fullName>
    </submittedName>
</protein>
<gene>
    <name evidence="2" type="ORF">AVDCRST_MAG20-1197</name>
</gene>
<proteinExistence type="predicted"/>
<evidence type="ECO:0000256" key="1">
    <source>
        <dbReference type="SAM" id="MobiDB-lite"/>
    </source>
</evidence>